<evidence type="ECO:0000313" key="4">
    <source>
        <dbReference type="Proteomes" id="UP001589795"/>
    </source>
</evidence>
<dbReference type="InterPro" id="IPR001584">
    <property type="entry name" value="Integrase_cat-core"/>
</dbReference>
<dbReference type="PANTHER" id="PTHR10948:SF23">
    <property type="entry name" value="TRANSPOSASE INSI FOR INSERTION SEQUENCE ELEMENT IS30A-RELATED"/>
    <property type="match status" value="1"/>
</dbReference>
<dbReference type="InterPro" id="IPR025246">
    <property type="entry name" value="IS30-like_HTH"/>
</dbReference>
<dbReference type="InterPro" id="IPR051917">
    <property type="entry name" value="Transposase-Integrase"/>
</dbReference>
<dbReference type="PANTHER" id="PTHR10948">
    <property type="entry name" value="TRANSPOSASE"/>
    <property type="match status" value="1"/>
</dbReference>
<proteinExistence type="predicted"/>
<dbReference type="InterPro" id="IPR036397">
    <property type="entry name" value="RNaseH_sf"/>
</dbReference>
<dbReference type="SUPFAM" id="SSF53098">
    <property type="entry name" value="Ribonuclease H-like"/>
    <property type="match status" value="1"/>
</dbReference>
<dbReference type="InterPro" id="IPR012337">
    <property type="entry name" value="RNaseH-like_sf"/>
</dbReference>
<dbReference type="EMBL" id="JBHLWQ010000109">
    <property type="protein sequence ID" value="MFC0200957.1"/>
    <property type="molecule type" value="Genomic_DNA"/>
</dbReference>
<name>A0ABV6CJS0_9RHOB</name>
<dbReference type="Proteomes" id="UP001589795">
    <property type="component" value="Unassembled WGS sequence"/>
</dbReference>
<dbReference type="NCBIfam" id="NF033563">
    <property type="entry name" value="transpos_IS30"/>
    <property type="match status" value="1"/>
</dbReference>
<reference evidence="3 4" key="1">
    <citation type="submission" date="2024-09" db="EMBL/GenBank/DDBJ databases">
        <authorList>
            <person name="Sun Q."/>
            <person name="Mori K."/>
        </authorList>
    </citation>
    <scope>NUCLEOTIDE SEQUENCE [LARGE SCALE GENOMIC DNA]</scope>
    <source>
        <strain evidence="3 4">CCM 7904</strain>
    </source>
</reference>
<dbReference type="InterPro" id="IPR053392">
    <property type="entry name" value="Transposase_IS30-like"/>
</dbReference>
<protein>
    <submittedName>
        <fullName evidence="3">IS30 family transposase</fullName>
    </submittedName>
</protein>
<feature type="domain" description="Integrase catalytic" evidence="2">
    <location>
        <begin position="143"/>
        <end position="307"/>
    </location>
</feature>
<keyword evidence="4" id="KW-1185">Reference proteome</keyword>
<dbReference type="Pfam" id="PF13936">
    <property type="entry name" value="HTH_38"/>
    <property type="match status" value="1"/>
</dbReference>
<accession>A0ABV6CJS0</accession>
<evidence type="ECO:0000259" key="2">
    <source>
        <dbReference type="PROSITE" id="PS50994"/>
    </source>
</evidence>
<evidence type="ECO:0000256" key="1">
    <source>
        <dbReference type="ARBA" id="ARBA00023172"/>
    </source>
</evidence>
<gene>
    <name evidence="3" type="ORF">ACFFIZ_11715</name>
</gene>
<dbReference type="Gene3D" id="3.30.420.10">
    <property type="entry name" value="Ribonuclease H-like superfamily/Ribonuclease H"/>
    <property type="match status" value="1"/>
</dbReference>
<organism evidence="3 4">
    <name type="scientific">Paracoccus rhizosphaerae</name>
    <dbReference type="NCBI Taxonomy" id="1133347"/>
    <lineage>
        <taxon>Bacteria</taxon>
        <taxon>Pseudomonadati</taxon>
        <taxon>Pseudomonadota</taxon>
        <taxon>Alphaproteobacteria</taxon>
        <taxon>Rhodobacterales</taxon>
        <taxon>Paracoccaceae</taxon>
        <taxon>Paracoccus</taxon>
    </lineage>
</organism>
<sequence>MKLSPDEMASRLGRHRSTIFRELRRNYFHDSEIPKLSGYWCVVGQNYLDGRRTRQRKLVRDTGLRDQVERCLISGWTPEQIAGQLRYENAPRRVCQETIYRHVYSGDGRRSELWRHLLSGRRRRRGYRLRKRPPPRFAPELSILFRPDIIAHRKQFGHWEADLVLFRQKYGPANVTTMIERTSRFLVVLKNVEKRTKPIMAQIAQALAPLPPHACRSITFDRGSEFIDWPHLQAEVGTQTWFCEAQLPWQKGAVENANKRLRRWLCRDTDPNSLSQEELRQLCAGLNATPRKRLGFRTPAEVFKTNLLGSGYRREKTLPETEVAFGLARPHIATETAASGGVAILLSGVQAASLGDVRA</sequence>
<dbReference type="PROSITE" id="PS50994">
    <property type="entry name" value="INTEGRASE"/>
    <property type="match status" value="1"/>
</dbReference>
<dbReference type="Pfam" id="PF00665">
    <property type="entry name" value="rve"/>
    <property type="match status" value="1"/>
</dbReference>
<keyword evidence="1" id="KW-0233">DNA recombination</keyword>
<evidence type="ECO:0000313" key="3">
    <source>
        <dbReference type="EMBL" id="MFC0200957.1"/>
    </source>
</evidence>
<comment type="caution">
    <text evidence="3">The sequence shown here is derived from an EMBL/GenBank/DDBJ whole genome shotgun (WGS) entry which is preliminary data.</text>
</comment>
<dbReference type="RefSeq" id="WP_265508586.1">
    <property type="nucleotide sequence ID" value="NZ_JAOTBE010000089.1"/>
</dbReference>